<comment type="similarity">
    <text evidence="1">Belongs to the malic enzymes family.</text>
</comment>
<dbReference type="Proteomes" id="UP001055712">
    <property type="component" value="Unassembled WGS sequence"/>
</dbReference>
<organism evidence="6 7">
    <name type="scientific">Chlorella vulgaris</name>
    <name type="common">Green alga</name>
    <dbReference type="NCBI Taxonomy" id="3077"/>
    <lineage>
        <taxon>Eukaryota</taxon>
        <taxon>Viridiplantae</taxon>
        <taxon>Chlorophyta</taxon>
        <taxon>core chlorophytes</taxon>
        <taxon>Trebouxiophyceae</taxon>
        <taxon>Chlorellales</taxon>
        <taxon>Chlorellaceae</taxon>
        <taxon>Chlorella clade</taxon>
        <taxon>Chlorella</taxon>
    </lineage>
</organism>
<dbReference type="SMART" id="SM00919">
    <property type="entry name" value="Malic_M"/>
    <property type="match status" value="1"/>
</dbReference>
<proteinExistence type="inferred from homology"/>
<feature type="binding site" evidence="2">
    <location>
        <position position="202"/>
    </location>
    <ligand>
        <name>(S)-malate</name>
        <dbReference type="ChEBI" id="CHEBI:15589"/>
    </ligand>
</feature>
<dbReference type="PANTHER" id="PTHR23406:SF90">
    <property type="entry name" value="MALIC ENZYME-RELATED"/>
    <property type="match status" value="1"/>
</dbReference>
<gene>
    <name evidence="6" type="ORF">D9Q98_006140</name>
</gene>
<reference evidence="6" key="1">
    <citation type="journal article" date="2019" name="Plant J.">
        <title>Chlorella vulgaris genome assembly and annotation reveals the molecular basis for metabolic acclimation to high light conditions.</title>
        <authorList>
            <person name="Cecchin M."/>
            <person name="Marcolungo L."/>
            <person name="Rossato M."/>
            <person name="Girolomoni L."/>
            <person name="Cosentino E."/>
            <person name="Cuine S."/>
            <person name="Li-Beisson Y."/>
            <person name="Delledonne M."/>
            <person name="Ballottari M."/>
        </authorList>
    </citation>
    <scope>NUCLEOTIDE SEQUENCE</scope>
    <source>
        <strain evidence="6">211/11P</strain>
    </source>
</reference>
<keyword evidence="7" id="KW-1185">Reference proteome</keyword>
<accession>A0A9D4Z100</accession>
<evidence type="ECO:0000256" key="1">
    <source>
        <dbReference type="ARBA" id="ARBA00008785"/>
    </source>
</evidence>
<dbReference type="InterPro" id="IPR037062">
    <property type="entry name" value="Malic_N_dom_sf"/>
</dbReference>
<evidence type="ECO:0000256" key="2">
    <source>
        <dbReference type="PIRSR" id="PIRSR000106-2"/>
    </source>
</evidence>
<dbReference type="SUPFAM" id="SSF51735">
    <property type="entry name" value="NAD(P)-binding Rossmann-fold domains"/>
    <property type="match status" value="1"/>
</dbReference>
<feature type="region of interest" description="Disordered" evidence="3">
    <location>
        <begin position="30"/>
        <end position="52"/>
    </location>
</feature>
<dbReference type="OrthoDB" id="5365701at2759"/>
<feature type="domain" description="Malic enzyme N-terminal" evidence="5">
    <location>
        <begin position="125"/>
        <end position="303"/>
    </location>
</feature>
<dbReference type="InterPro" id="IPR012301">
    <property type="entry name" value="Malic_N_dom"/>
</dbReference>
<feature type="compositionally biased region" description="Basic and acidic residues" evidence="3">
    <location>
        <begin position="38"/>
        <end position="48"/>
    </location>
</feature>
<evidence type="ECO:0000313" key="7">
    <source>
        <dbReference type="Proteomes" id="UP001055712"/>
    </source>
</evidence>
<reference evidence="6" key="2">
    <citation type="submission" date="2020-11" db="EMBL/GenBank/DDBJ databases">
        <authorList>
            <person name="Cecchin M."/>
            <person name="Marcolungo L."/>
            <person name="Rossato M."/>
            <person name="Girolomoni L."/>
            <person name="Cosentino E."/>
            <person name="Cuine S."/>
            <person name="Li-Beisson Y."/>
            <person name="Delledonne M."/>
            <person name="Ballottari M."/>
        </authorList>
    </citation>
    <scope>NUCLEOTIDE SEQUENCE</scope>
    <source>
        <strain evidence="6">211/11P</strain>
        <tissue evidence="6">Whole cell</tissue>
    </source>
</reference>
<dbReference type="GO" id="GO:0004473">
    <property type="term" value="F:malate dehydrogenase (decarboxylating) (NADP+) activity"/>
    <property type="evidence" value="ECO:0007669"/>
    <property type="project" value="TreeGrafter"/>
</dbReference>
<dbReference type="NCBIfam" id="NF010052">
    <property type="entry name" value="PRK13529.1"/>
    <property type="match status" value="1"/>
</dbReference>
<dbReference type="SUPFAM" id="SSF53223">
    <property type="entry name" value="Aminoacid dehydrogenase-like, N-terminal domain"/>
    <property type="match status" value="1"/>
</dbReference>
<evidence type="ECO:0000313" key="6">
    <source>
        <dbReference type="EMBL" id="KAI3436725.1"/>
    </source>
</evidence>
<evidence type="ECO:0000256" key="3">
    <source>
        <dbReference type="SAM" id="MobiDB-lite"/>
    </source>
</evidence>
<dbReference type="InterPro" id="IPR012302">
    <property type="entry name" value="Malic_NAD-bd"/>
</dbReference>
<dbReference type="GO" id="GO:0051287">
    <property type="term" value="F:NAD binding"/>
    <property type="evidence" value="ECO:0007669"/>
    <property type="project" value="InterPro"/>
</dbReference>
<evidence type="ECO:0000259" key="4">
    <source>
        <dbReference type="SMART" id="SM00919"/>
    </source>
</evidence>
<protein>
    <recommendedName>
        <fullName evidence="8">Malic enzyme</fullName>
    </recommendedName>
</protein>
<name>A0A9D4Z100_CHLVU</name>
<dbReference type="SMART" id="SM01274">
    <property type="entry name" value="malic"/>
    <property type="match status" value="1"/>
</dbReference>
<evidence type="ECO:0008006" key="8">
    <source>
        <dbReference type="Google" id="ProtNLM"/>
    </source>
</evidence>
<comment type="caution">
    <text evidence="6">The sequence shown here is derived from an EMBL/GenBank/DDBJ whole genome shotgun (WGS) entry which is preliminary data.</text>
</comment>
<dbReference type="PRINTS" id="PR00072">
    <property type="entry name" value="MALOXRDTASE"/>
</dbReference>
<dbReference type="GO" id="GO:0006108">
    <property type="term" value="P:malate metabolic process"/>
    <property type="evidence" value="ECO:0007669"/>
    <property type="project" value="TreeGrafter"/>
</dbReference>
<evidence type="ECO:0000259" key="5">
    <source>
        <dbReference type="SMART" id="SM01274"/>
    </source>
</evidence>
<dbReference type="Pfam" id="PF03949">
    <property type="entry name" value="Malic_M"/>
    <property type="match status" value="1"/>
</dbReference>
<dbReference type="EMBL" id="SIDB01000002">
    <property type="protein sequence ID" value="KAI3436725.1"/>
    <property type="molecule type" value="Genomic_DNA"/>
</dbReference>
<dbReference type="AlphaFoldDB" id="A0A9D4Z100"/>
<feature type="domain" description="Malic enzyme NAD-binding" evidence="4">
    <location>
        <begin position="323"/>
        <end position="581"/>
    </location>
</feature>
<dbReference type="Gene3D" id="3.40.50.10380">
    <property type="entry name" value="Malic enzyme, N-terminal domain"/>
    <property type="match status" value="1"/>
</dbReference>
<dbReference type="Pfam" id="PF00390">
    <property type="entry name" value="malic"/>
    <property type="match status" value="1"/>
</dbReference>
<dbReference type="PANTHER" id="PTHR23406">
    <property type="entry name" value="MALIC ENZYME-RELATED"/>
    <property type="match status" value="1"/>
</dbReference>
<dbReference type="InterPro" id="IPR046346">
    <property type="entry name" value="Aminoacid_DH-like_N_sf"/>
</dbReference>
<dbReference type="InterPro" id="IPR001891">
    <property type="entry name" value="Malic_OxRdtase"/>
</dbReference>
<dbReference type="Gene3D" id="3.40.50.720">
    <property type="entry name" value="NAD(P)-binding Rossmann-like Domain"/>
    <property type="match status" value="1"/>
</dbReference>
<dbReference type="InterPro" id="IPR036291">
    <property type="entry name" value="NAD(P)-bd_dom_sf"/>
</dbReference>
<sequence length="612" mass="67200">MALRHALRRSEGRFCAAEVLLASAGARAISSIGPPPRPHLEHDEDGHSRPTTPWVRSVISGVDLMRDSRYNKGLAFSQLERDRLYLRGLLPPAVLSQEVQAERVMTNIRDKATEVDKHTYLMSLQERNERLFYYVLSEHIEELLPLMSGPTIGEYCQGYSLMFRSLPRAMYLGLEDKGSVFSILKNWPERRVKAICLTDGQRVGNLGDLGVQAIGMPISRLALYTACGGVVPSSCLPITLDVGTDNDSLLQDPIYVGTKHRRVHGDAYFDLVEELLTAVKRRYGSSVMIDVAGLGFDTQTKLINTYRGSFPMYSDSVFGLPTAVLAAVYAALPAAGGSLATQRFMLVGESPRLTAIAELLEEAMQREQGRGTVLEARKNIYIVDKEGLVVRDRWDAEHLDDHKLPYAQERPAATTLLDAVQQVKPTVLIGLSDSAPPHAFTKEVCEALAAGVERPVILPLSRMSPSGEVEQSEVAAADALSWTHGRALFADRLTTGPVALPSGETRSVRAVDTAFVFPGLALGVMMSRCTRVREDMVIEAAKAVARDVSDEDRQGGALLPQVAAMRDVAAHVAAAVAHKAYNAGVATELPRPHDLLDKALSWMYNPRYRRYR</sequence>
<dbReference type="GO" id="GO:0009507">
    <property type="term" value="C:chloroplast"/>
    <property type="evidence" value="ECO:0007669"/>
    <property type="project" value="TreeGrafter"/>
</dbReference>
<dbReference type="PIRSF" id="PIRSF000106">
    <property type="entry name" value="ME"/>
    <property type="match status" value="1"/>
</dbReference>